<evidence type="ECO:0008006" key="3">
    <source>
        <dbReference type="Google" id="ProtNLM"/>
    </source>
</evidence>
<accession>A0A285KKW9</accession>
<dbReference type="EMBL" id="OBDY01000044">
    <property type="protein sequence ID" value="SNY72863.1"/>
    <property type="molecule type" value="Genomic_DNA"/>
</dbReference>
<keyword evidence="2" id="KW-1185">Reference proteome</keyword>
<organism evidence="1 2">
    <name type="scientific">Paractinoplanes atraurantiacus</name>
    <dbReference type="NCBI Taxonomy" id="1036182"/>
    <lineage>
        <taxon>Bacteria</taxon>
        <taxon>Bacillati</taxon>
        <taxon>Actinomycetota</taxon>
        <taxon>Actinomycetes</taxon>
        <taxon>Micromonosporales</taxon>
        <taxon>Micromonosporaceae</taxon>
        <taxon>Paractinoplanes</taxon>
    </lineage>
</organism>
<sequence length="144" mass="15135">MTAGRHSPRILDASALVELMHGHPTMMRLVSDADAGQAPLVVTALAALEAQAAIQVEPALWEHILGLRGLIDMALSPRTAVDVAALAGPLLEGHPRHLPLYGAQMVAEVVHAAQQSTGVVVTRGPEAYRGFPVPVTELPDLPLP</sequence>
<dbReference type="RefSeq" id="WP_097328869.1">
    <property type="nucleotide sequence ID" value="NZ_OBDY01000044.1"/>
</dbReference>
<dbReference type="Proteomes" id="UP000219612">
    <property type="component" value="Unassembled WGS sequence"/>
</dbReference>
<dbReference type="OrthoDB" id="3294692at2"/>
<evidence type="ECO:0000313" key="2">
    <source>
        <dbReference type="Proteomes" id="UP000219612"/>
    </source>
</evidence>
<protein>
    <recommendedName>
        <fullName evidence="3">PIN domain-containing protein</fullName>
    </recommendedName>
</protein>
<evidence type="ECO:0000313" key="1">
    <source>
        <dbReference type="EMBL" id="SNY72863.1"/>
    </source>
</evidence>
<proteinExistence type="predicted"/>
<dbReference type="AlphaFoldDB" id="A0A285KKW9"/>
<gene>
    <name evidence="1" type="ORF">SAMN05421748_14435</name>
</gene>
<name>A0A285KKW9_9ACTN</name>
<reference evidence="1 2" key="1">
    <citation type="submission" date="2017-09" db="EMBL/GenBank/DDBJ databases">
        <authorList>
            <person name="Ehlers B."/>
            <person name="Leendertz F.H."/>
        </authorList>
    </citation>
    <scope>NUCLEOTIDE SEQUENCE [LARGE SCALE GENOMIC DNA]</scope>
    <source>
        <strain evidence="1 2">CGMCC 4.6857</strain>
    </source>
</reference>